<dbReference type="AlphaFoldDB" id="A0ABD1QYT7"/>
<dbReference type="Proteomes" id="UP001604336">
    <property type="component" value="Unassembled WGS sequence"/>
</dbReference>
<evidence type="ECO:0000256" key="1">
    <source>
        <dbReference type="SAM" id="Phobius"/>
    </source>
</evidence>
<reference evidence="3" key="1">
    <citation type="submission" date="2024-07" db="EMBL/GenBank/DDBJ databases">
        <title>Two chromosome-level genome assemblies of Korean endemic species Abeliophyllum distichum and Forsythia ovata (Oleaceae).</title>
        <authorList>
            <person name="Jang H."/>
        </authorList>
    </citation>
    <scope>NUCLEOTIDE SEQUENCE [LARGE SCALE GENOMIC DNA]</scope>
</reference>
<gene>
    <name evidence="2" type="ORF">Adt_34299</name>
</gene>
<sequence length="203" mass="22868">MMRSIRISLWNQDGSSGEYTILFLYYIQAVYFKVIHWRGDMDIAPLFCISLTTLSFSPLVKSYKVNTDGCVKDGFASGGGLLGIHQVSVFAPSSLHMASALFWRSSSWLFLTISFLLRGLCSQIYVLSPILLWPFTASPKVGDLGLFMPLFATLDISFPSTVILFLIFIARVIRWLTYLLQRIGIVVSILITTLRTYRDVTVT</sequence>
<protein>
    <submittedName>
        <fullName evidence="2">Uncharacterized protein</fullName>
    </submittedName>
</protein>
<organism evidence="2 3">
    <name type="scientific">Abeliophyllum distichum</name>
    <dbReference type="NCBI Taxonomy" id="126358"/>
    <lineage>
        <taxon>Eukaryota</taxon>
        <taxon>Viridiplantae</taxon>
        <taxon>Streptophyta</taxon>
        <taxon>Embryophyta</taxon>
        <taxon>Tracheophyta</taxon>
        <taxon>Spermatophyta</taxon>
        <taxon>Magnoliopsida</taxon>
        <taxon>eudicotyledons</taxon>
        <taxon>Gunneridae</taxon>
        <taxon>Pentapetalae</taxon>
        <taxon>asterids</taxon>
        <taxon>lamiids</taxon>
        <taxon>Lamiales</taxon>
        <taxon>Oleaceae</taxon>
        <taxon>Forsythieae</taxon>
        <taxon>Abeliophyllum</taxon>
    </lineage>
</organism>
<dbReference type="EMBL" id="JBFOLK010000010">
    <property type="protein sequence ID" value="KAL2481333.1"/>
    <property type="molecule type" value="Genomic_DNA"/>
</dbReference>
<proteinExistence type="predicted"/>
<feature type="transmembrane region" description="Helical" evidence="1">
    <location>
        <begin position="176"/>
        <end position="197"/>
    </location>
</feature>
<comment type="caution">
    <text evidence="2">The sequence shown here is derived from an EMBL/GenBank/DDBJ whole genome shotgun (WGS) entry which is preliminary data.</text>
</comment>
<feature type="transmembrane region" description="Helical" evidence="1">
    <location>
        <begin position="147"/>
        <end position="169"/>
    </location>
</feature>
<keyword evidence="3" id="KW-1185">Reference proteome</keyword>
<accession>A0ABD1QYT7</accession>
<evidence type="ECO:0000313" key="3">
    <source>
        <dbReference type="Proteomes" id="UP001604336"/>
    </source>
</evidence>
<keyword evidence="1" id="KW-1133">Transmembrane helix</keyword>
<evidence type="ECO:0000313" key="2">
    <source>
        <dbReference type="EMBL" id="KAL2481333.1"/>
    </source>
</evidence>
<name>A0ABD1QYT7_9LAMI</name>
<feature type="transmembrane region" description="Helical" evidence="1">
    <location>
        <begin position="115"/>
        <end position="135"/>
    </location>
</feature>
<keyword evidence="1" id="KW-0472">Membrane</keyword>
<keyword evidence="1" id="KW-0812">Transmembrane</keyword>